<dbReference type="Proteomes" id="UP000480684">
    <property type="component" value="Unassembled WGS sequence"/>
</dbReference>
<sequence length="269" mass="29008">MALFKTRKGKAIEAAAAQARRNLVAVNLDRGQGEKNRCDVIGSIFFTSEVIKTPIGSVTLELKGGHLHFKPHGGRIPIDSLSTALTPPLDLGGDVGVSSVRGASHEAEAKVSGEFSGARKRGGDRKLSTEAAAKIAGEKRSKAADNTSETLNYTVAQRGLSASPYDGTGIKISFEAPLGVNGTGQPLRGRLFDDRMFSLERQGDEKAGIAVTFQPSPSHVDFRDGTGIWGRELSQEKRQLIRRLLAMLVDQEEWPLGQFELLPENEAEE</sequence>
<gene>
    <name evidence="1" type="ORF">G4223_19670</name>
</gene>
<dbReference type="EMBL" id="JAAIYP010000048">
    <property type="protein sequence ID" value="NFV82336.1"/>
    <property type="molecule type" value="Genomic_DNA"/>
</dbReference>
<dbReference type="RefSeq" id="WP_163683271.1">
    <property type="nucleotide sequence ID" value="NZ_JAAIYP010000048.1"/>
</dbReference>
<keyword evidence="2" id="KW-1185">Reference proteome</keyword>
<reference evidence="1 2" key="1">
    <citation type="submission" date="2020-02" db="EMBL/GenBank/DDBJ databases">
        <authorList>
            <person name="Dziuba M."/>
            <person name="Kuznetsov B."/>
            <person name="Mardanov A."/>
            <person name="Ravin N."/>
            <person name="Grouzdev D."/>
        </authorList>
    </citation>
    <scope>NUCLEOTIDE SEQUENCE [LARGE SCALE GENOMIC DNA]</scope>
    <source>
        <strain evidence="1 2">SpK</strain>
    </source>
</reference>
<organism evidence="1 2">
    <name type="scientific">Magnetospirillum aberrantis SpK</name>
    <dbReference type="NCBI Taxonomy" id="908842"/>
    <lineage>
        <taxon>Bacteria</taxon>
        <taxon>Pseudomonadati</taxon>
        <taxon>Pseudomonadota</taxon>
        <taxon>Alphaproteobacteria</taxon>
        <taxon>Rhodospirillales</taxon>
        <taxon>Rhodospirillaceae</taxon>
        <taxon>Magnetospirillum</taxon>
    </lineage>
</organism>
<evidence type="ECO:0000313" key="2">
    <source>
        <dbReference type="Proteomes" id="UP000480684"/>
    </source>
</evidence>
<accession>A0A7C9QYD8</accession>
<name>A0A7C9QYD8_9PROT</name>
<proteinExistence type="predicted"/>
<evidence type="ECO:0000313" key="1">
    <source>
        <dbReference type="EMBL" id="NFV82336.1"/>
    </source>
</evidence>
<comment type="caution">
    <text evidence="1">The sequence shown here is derived from an EMBL/GenBank/DDBJ whole genome shotgun (WGS) entry which is preliminary data.</text>
</comment>
<dbReference type="AlphaFoldDB" id="A0A7C9QYD8"/>
<protein>
    <submittedName>
        <fullName evidence="1">Uncharacterized protein</fullName>
    </submittedName>
</protein>